<proteinExistence type="predicted"/>
<evidence type="ECO:0000313" key="2">
    <source>
        <dbReference type="Proteomes" id="UP000821845"/>
    </source>
</evidence>
<evidence type="ECO:0000313" key="1">
    <source>
        <dbReference type="EMBL" id="KAH6924698.1"/>
    </source>
</evidence>
<dbReference type="EMBL" id="CM023488">
    <property type="protein sequence ID" value="KAH6924698.1"/>
    <property type="molecule type" value="Genomic_DNA"/>
</dbReference>
<keyword evidence="2" id="KW-1185">Reference proteome</keyword>
<comment type="caution">
    <text evidence="1">The sequence shown here is derived from an EMBL/GenBank/DDBJ whole genome shotgun (WGS) entry which is preliminary data.</text>
</comment>
<dbReference type="Proteomes" id="UP000821845">
    <property type="component" value="Chromosome 8"/>
</dbReference>
<gene>
    <name evidence="1" type="ORF">HPB50_022187</name>
</gene>
<reference evidence="1" key="1">
    <citation type="submission" date="2020-05" db="EMBL/GenBank/DDBJ databases">
        <title>Large-scale comparative analyses of tick genomes elucidate their genetic diversity and vector capacities.</title>
        <authorList>
            <person name="Jia N."/>
            <person name="Wang J."/>
            <person name="Shi W."/>
            <person name="Du L."/>
            <person name="Sun Y."/>
            <person name="Zhan W."/>
            <person name="Jiang J."/>
            <person name="Wang Q."/>
            <person name="Zhang B."/>
            <person name="Ji P."/>
            <person name="Sakyi L.B."/>
            <person name="Cui X."/>
            <person name="Yuan T."/>
            <person name="Jiang B."/>
            <person name="Yang W."/>
            <person name="Lam T.T.-Y."/>
            <person name="Chang Q."/>
            <person name="Ding S."/>
            <person name="Wang X."/>
            <person name="Zhu J."/>
            <person name="Ruan X."/>
            <person name="Zhao L."/>
            <person name="Wei J."/>
            <person name="Que T."/>
            <person name="Du C."/>
            <person name="Cheng J."/>
            <person name="Dai P."/>
            <person name="Han X."/>
            <person name="Huang E."/>
            <person name="Gao Y."/>
            <person name="Liu J."/>
            <person name="Shao H."/>
            <person name="Ye R."/>
            <person name="Li L."/>
            <person name="Wei W."/>
            <person name="Wang X."/>
            <person name="Wang C."/>
            <person name="Yang T."/>
            <person name="Huo Q."/>
            <person name="Li W."/>
            <person name="Guo W."/>
            <person name="Chen H."/>
            <person name="Zhou L."/>
            <person name="Ni X."/>
            <person name="Tian J."/>
            <person name="Zhou Y."/>
            <person name="Sheng Y."/>
            <person name="Liu T."/>
            <person name="Pan Y."/>
            <person name="Xia L."/>
            <person name="Li J."/>
            <person name="Zhao F."/>
            <person name="Cao W."/>
        </authorList>
    </citation>
    <scope>NUCLEOTIDE SEQUENCE</scope>
    <source>
        <strain evidence="1">Hyas-2018</strain>
    </source>
</reference>
<sequence length="107" mass="11578">MGSMFLIVDAGYLAIDGELVQVVPVGPQVTNVVCLFLPSFFSKEAFMQALSPYGKVLTVTSGLMSARRGVLTGTRFIRMEMNAANPVPTYLRISGHRTAFAYRGTAV</sequence>
<organism evidence="1 2">
    <name type="scientific">Hyalomma asiaticum</name>
    <name type="common">Tick</name>
    <dbReference type="NCBI Taxonomy" id="266040"/>
    <lineage>
        <taxon>Eukaryota</taxon>
        <taxon>Metazoa</taxon>
        <taxon>Ecdysozoa</taxon>
        <taxon>Arthropoda</taxon>
        <taxon>Chelicerata</taxon>
        <taxon>Arachnida</taxon>
        <taxon>Acari</taxon>
        <taxon>Parasitiformes</taxon>
        <taxon>Ixodida</taxon>
        <taxon>Ixodoidea</taxon>
        <taxon>Ixodidae</taxon>
        <taxon>Hyalomminae</taxon>
        <taxon>Hyalomma</taxon>
    </lineage>
</organism>
<name>A0ACB7RQG9_HYAAI</name>
<protein>
    <submittedName>
        <fullName evidence="1">Uncharacterized protein</fullName>
    </submittedName>
</protein>
<accession>A0ACB7RQG9</accession>